<evidence type="ECO:0000313" key="1">
    <source>
        <dbReference type="EMBL" id="HHI00854.1"/>
    </source>
</evidence>
<accession>A0A7C5JWX7</accession>
<name>A0A7C5JWX7_THELI</name>
<reference evidence="1" key="1">
    <citation type="journal article" date="2020" name="mSystems">
        <title>Genome- and Community-Level Interaction Insights into Carbon Utilization and Element Cycling Functions of Hydrothermarchaeota in Hydrothermal Sediment.</title>
        <authorList>
            <person name="Zhou Z."/>
            <person name="Liu Y."/>
            <person name="Xu W."/>
            <person name="Pan J."/>
            <person name="Luo Z.H."/>
            <person name="Li M."/>
        </authorList>
    </citation>
    <scope>NUCLEOTIDE SEQUENCE [LARGE SCALE GENOMIC DNA]</scope>
    <source>
        <strain evidence="1">HyVt-93</strain>
    </source>
</reference>
<protein>
    <submittedName>
        <fullName evidence="1">Uncharacterized protein</fullName>
    </submittedName>
</protein>
<dbReference type="AlphaFoldDB" id="A0A7C5JWX7"/>
<gene>
    <name evidence="1" type="ORF">ENL40_05225</name>
</gene>
<dbReference type="EMBL" id="DRTU01000216">
    <property type="protein sequence ID" value="HHI00854.1"/>
    <property type="molecule type" value="Genomic_DNA"/>
</dbReference>
<proteinExistence type="predicted"/>
<dbReference type="PROSITE" id="PS51257">
    <property type="entry name" value="PROKAR_LIPOPROTEIN"/>
    <property type="match status" value="1"/>
</dbReference>
<sequence length="235" mass="27455">MKQTFFVVLIILILFSGCLTFERAPSIEEVLRAMEEVNEYQYEFYFTNIGISESETFTQLMRGGMNLKRREGFEEIVTYNFDGELIEIYRTAVFDGKYYHHQLRKNKGEILENVTEENLLESIVSSENITTFIEGHFAWSLHTLSLFLKNGSVELIEKDGDFYVFRVKYSTKTWGEYYEYIGNLTGIIWVNDALPIRVFLNITTITIDLHSNITKRATSIVRGNITYSYSSPEWL</sequence>
<organism evidence="1">
    <name type="scientific">Thermococcus litoralis</name>
    <dbReference type="NCBI Taxonomy" id="2265"/>
    <lineage>
        <taxon>Archaea</taxon>
        <taxon>Methanobacteriati</taxon>
        <taxon>Methanobacteriota</taxon>
        <taxon>Thermococci</taxon>
        <taxon>Thermococcales</taxon>
        <taxon>Thermococcaceae</taxon>
        <taxon>Thermococcus</taxon>
    </lineage>
</organism>
<comment type="caution">
    <text evidence="1">The sequence shown here is derived from an EMBL/GenBank/DDBJ whole genome shotgun (WGS) entry which is preliminary data.</text>
</comment>
<dbReference type="Proteomes" id="UP000886217">
    <property type="component" value="Unassembled WGS sequence"/>
</dbReference>